<organism evidence="1 2">
    <name type="scientific">Burkholderia humptydooensis</name>
    <dbReference type="NCBI Taxonomy" id="430531"/>
    <lineage>
        <taxon>Bacteria</taxon>
        <taxon>Pseudomonadati</taxon>
        <taxon>Pseudomonadota</taxon>
        <taxon>Betaproteobacteria</taxon>
        <taxon>Burkholderiales</taxon>
        <taxon>Burkholderiaceae</taxon>
        <taxon>Burkholderia</taxon>
        <taxon>pseudomallei group</taxon>
    </lineage>
</organism>
<name>A0A7T2WZ98_9BURK</name>
<reference evidence="1 2" key="1">
    <citation type="submission" date="2020-12" db="EMBL/GenBank/DDBJ databases">
        <title>FDA dAtabase for Regulatory Grade micrObial Sequences (FDA-ARGOS): Supporting development and validation of Infectious Disease Dx tests.</title>
        <authorList>
            <person name="Nelson B."/>
            <person name="Plummer A."/>
            <person name="Tallon L."/>
            <person name="Sadzewicz L."/>
            <person name="Zhao X."/>
            <person name="Boylan J."/>
            <person name="Ott S."/>
            <person name="Bowen H."/>
            <person name="Vavikolanu K."/>
            <person name="Mehta A."/>
            <person name="Aluvathingal J."/>
            <person name="Nadendla S."/>
            <person name="Myers T."/>
            <person name="Yan Y."/>
            <person name="Sichtig H."/>
        </authorList>
    </citation>
    <scope>NUCLEOTIDE SEQUENCE [LARGE SCALE GENOMIC DNA]</scope>
    <source>
        <strain evidence="1 2">FDAARGOS_899</strain>
    </source>
</reference>
<dbReference type="AlphaFoldDB" id="A0A7T2WZ98"/>
<dbReference type="KEGG" id="bhg:I6G56_19325"/>
<evidence type="ECO:0000313" key="2">
    <source>
        <dbReference type="Proteomes" id="UP000594943"/>
    </source>
</evidence>
<evidence type="ECO:0000313" key="1">
    <source>
        <dbReference type="EMBL" id="QPS43655.1"/>
    </source>
</evidence>
<dbReference type="Proteomes" id="UP000594943">
    <property type="component" value="Chromosome 1"/>
</dbReference>
<accession>A0A7T2WZ98</accession>
<dbReference type="EMBL" id="CP065686">
    <property type="protein sequence ID" value="QPS43655.1"/>
    <property type="molecule type" value="Genomic_DNA"/>
</dbReference>
<gene>
    <name evidence="1" type="ORF">I6G56_19325</name>
</gene>
<sequence>MHASLSSASFPCAYRFASPLRIALLGDGSNLHSAAQRHVFRQPVSVRLRERSMAASSLESESTRRRIGTPFSIQSIRTEHSSHQPCQCGFVRFDSSTAFGVDTSAVGRFVSNSFN</sequence>
<protein>
    <submittedName>
        <fullName evidence="1">Uncharacterized protein</fullName>
    </submittedName>
</protein>
<proteinExistence type="predicted"/>